<dbReference type="InterPro" id="IPR006005">
    <property type="entry name" value="Glut_synth_ssu1"/>
</dbReference>
<dbReference type="PANTHER" id="PTHR43100:SF1">
    <property type="entry name" value="GLUTAMATE SYNTHASE [NADPH] SMALL CHAIN"/>
    <property type="match status" value="1"/>
</dbReference>
<evidence type="ECO:0000256" key="6">
    <source>
        <dbReference type="ARBA" id="ARBA00023164"/>
    </source>
</evidence>
<dbReference type="Gene3D" id="3.50.50.60">
    <property type="entry name" value="FAD/NAD(P)-binding domain"/>
    <property type="match status" value="2"/>
</dbReference>
<keyword evidence="3" id="KW-0560">Oxidoreductase</keyword>
<dbReference type="GO" id="GO:0016639">
    <property type="term" value="F:oxidoreductase activity, acting on the CH-NH2 group of donors, NAD or NADP as acceptor"/>
    <property type="evidence" value="ECO:0007669"/>
    <property type="project" value="InterPro"/>
</dbReference>
<keyword evidence="1" id="KW-0028">Amino-acid biosynthesis</keyword>
<dbReference type="InterPro" id="IPR017896">
    <property type="entry name" value="4Fe4S_Fe-S-bd"/>
</dbReference>
<dbReference type="Proteomes" id="UP000603708">
    <property type="component" value="Unassembled WGS sequence"/>
</dbReference>
<evidence type="ECO:0000256" key="1">
    <source>
        <dbReference type="ARBA" id="ARBA00022605"/>
    </source>
</evidence>
<dbReference type="SUPFAM" id="SSF51971">
    <property type="entry name" value="Nucleotide-binding domain"/>
    <property type="match status" value="2"/>
</dbReference>
<dbReference type="InterPro" id="IPR028261">
    <property type="entry name" value="DPD_II"/>
</dbReference>
<dbReference type="PROSITE" id="PS51379">
    <property type="entry name" value="4FE4S_FER_2"/>
    <property type="match status" value="1"/>
</dbReference>
<keyword evidence="5" id="KW-0411">Iron-sulfur</keyword>
<evidence type="ECO:0000313" key="9">
    <source>
        <dbReference type="EMBL" id="GHH73943.1"/>
    </source>
</evidence>
<dbReference type="FunFam" id="3.50.50.60:FF:000124">
    <property type="entry name" value="Glutamate synthase small subunit"/>
    <property type="match status" value="1"/>
</dbReference>
<dbReference type="InterPro" id="IPR036188">
    <property type="entry name" value="FAD/NAD-bd_sf"/>
</dbReference>
<dbReference type="PRINTS" id="PR00419">
    <property type="entry name" value="ADXRDTASE"/>
</dbReference>
<dbReference type="InterPro" id="IPR009051">
    <property type="entry name" value="Helical_ferredxn"/>
</dbReference>
<proteinExistence type="predicted"/>
<comment type="caution">
    <text evidence="9">The sequence shown here is derived from an EMBL/GenBank/DDBJ whole genome shotgun (WGS) entry which is preliminary data.</text>
</comment>
<reference evidence="9" key="2">
    <citation type="submission" date="2020-09" db="EMBL/GenBank/DDBJ databases">
        <authorList>
            <person name="Sun Q."/>
            <person name="Ohkuma M."/>
        </authorList>
    </citation>
    <scope>NUCLEOTIDE SEQUENCE</scope>
    <source>
        <strain evidence="9">JCM 5069</strain>
    </source>
</reference>
<evidence type="ECO:0000256" key="4">
    <source>
        <dbReference type="ARBA" id="ARBA00023004"/>
    </source>
</evidence>
<name>A0A919FWX5_9ACTN</name>
<keyword evidence="10" id="KW-1185">Reference proteome</keyword>
<evidence type="ECO:0000256" key="3">
    <source>
        <dbReference type="ARBA" id="ARBA00023002"/>
    </source>
</evidence>
<evidence type="ECO:0000256" key="2">
    <source>
        <dbReference type="ARBA" id="ARBA00022723"/>
    </source>
</evidence>
<dbReference type="PANTHER" id="PTHR43100">
    <property type="entry name" value="GLUTAMATE SYNTHASE [NADPH] SMALL CHAIN"/>
    <property type="match status" value="1"/>
</dbReference>
<dbReference type="GO" id="GO:0046872">
    <property type="term" value="F:metal ion binding"/>
    <property type="evidence" value="ECO:0007669"/>
    <property type="project" value="UniProtKB-KW"/>
</dbReference>
<dbReference type="GO" id="GO:0006537">
    <property type="term" value="P:glutamate biosynthetic process"/>
    <property type="evidence" value="ECO:0007669"/>
    <property type="project" value="UniProtKB-KW"/>
</dbReference>
<keyword evidence="6" id="KW-0314">Glutamate biosynthesis</keyword>
<keyword evidence="4" id="KW-0408">Iron</keyword>
<evidence type="ECO:0000259" key="8">
    <source>
        <dbReference type="PROSITE" id="PS51379"/>
    </source>
</evidence>
<organism evidence="9 10">
    <name type="scientific">Streptomyces sulfonofaciens</name>
    <dbReference type="NCBI Taxonomy" id="68272"/>
    <lineage>
        <taxon>Bacteria</taxon>
        <taxon>Bacillati</taxon>
        <taxon>Actinomycetota</taxon>
        <taxon>Actinomycetes</taxon>
        <taxon>Kitasatosporales</taxon>
        <taxon>Streptomycetaceae</taxon>
        <taxon>Streptomyces</taxon>
    </lineage>
</organism>
<dbReference type="GO" id="GO:0051536">
    <property type="term" value="F:iron-sulfur cluster binding"/>
    <property type="evidence" value="ECO:0007669"/>
    <property type="project" value="UniProtKB-KW"/>
</dbReference>
<dbReference type="Pfam" id="PF07992">
    <property type="entry name" value="Pyr_redox_2"/>
    <property type="match status" value="2"/>
</dbReference>
<evidence type="ECO:0000256" key="5">
    <source>
        <dbReference type="ARBA" id="ARBA00023014"/>
    </source>
</evidence>
<sequence>MADPEGFMHTPRREWPRRPVEERVRDWDEVAVPGALLPIVGEQAGRCMDCGIPFCHEACPLGNLVPEWNILVARDDWQAAAERLHATDNFPEFTGLLCPAPCESGCVLAINQPAVTIRNVEAAIADRAWAEGYAPPKPPRRLTGRTVAVVGSGPAGLAAAQQLTRAGHTVAVYERDDRPGGLLRYGIPSFKMEKYRLDRRIEQMREEGTRFRTGTDVGRDLGARELRGRYDAVLLAMGATAWRELPVPGRGLAGIHQAMEYLPLANRVQQGDITASPMSAAGRDVVIVGGGDTGADCLGTAVRDGARSVTQLDIYPQPGKERDEAAEPWPTHPRIYRMSAAHEEARDLGTAPAADADARLFAASTLKFSGDGRGRVRAVRLVEVDDERQPRTGTERELAADLVLLALGFSGPGRGDGILDQLGLELDGRGTLERDRGFATPVPGVFAAGDAARGPSLIVWAIAEGRAAASAVDRHLTGTTRLPSPIGPFDRPMSV</sequence>
<dbReference type="EMBL" id="BNCD01000003">
    <property type="protein sequence ID" value="GHH73943.1"/>
    <property type="molecule type" value="Genomic_DNA"/>
</dbReference>
<dbReference type="AlphaFoldDB" id="A0A919FWX5"/>
<dbReference type="InterPro" id="IPR051394">
    <property type="entry name" value="Glutamate_Synthase"/>
</dbReference>
<gene>
    <name evidence="9" type="ORF">GCM10018793_13900</name>
</gene>
<keyword evidence="2" id="KW-0479">Metal-binding</keyword>
<evidence type="ECO:0000313" key="10">
    <source>
        <dbReference type="Proteomes" id="UP000603708"/>
    </source>
</evidence>
<dbReference type="RefSeq" id="WP_189930014.1">
    <property type="nucleotide sequence ID" value="NZ_BNCD01000003.1"/>
</dbReference>
<comment type="pathway">
    <text evidence="7">Amino-acid biosynthesis.</text>
</comment>
<dbReference type="NCBIfam" id="TIGR01317">
    <property type="entry name" value="GOGAT_sm_gam"/>
    <property type="match status" value="1"/>
</dbReference>
<dbReference type="SUPFAM" id="SSF46548">
    <property type="entry name" value="alpha-helical ferredoxin"/>
    <property type="match status" value="1"/>
</dbReference>
<feature type="domain" description="4Fe-4S ferredoxin-type" evidence="8">
    <location>
        <begin position="36"/>
        <end position="69"/>
    </location>
</feature>
<dbReference type="InterPro" id="IPR023753">
    <property type="entry name" value="FAD/NAD-binding_dom"/>
</dbReference>
<dbReference type="Gene3D" id="1.10.1060.10">
    <property type="entry name" value="Alpha-helical ferredoxin"/>
    <property type="match status" value="1"/>
</dbReference>
<reference evidence="9" key="1">
    <citation type="journal article" date="2014" name="Int. J. Syst. Evol. Microbiol.">
        <title>Complete genome sequence of Corynebacterium casei LMG S-19264T (=DSM 44701T), isolated from a smear-ripened cheese.</title>
        <authorList>
            <consortium name="US DOE Joint Genome Institute (JGI-PGF)"/>
            <person name="Walter F."/>
            <person name="Albersmeier A."/>
            <person name="Kalinowski J."/>
            <person name="Ruckert C."/>
        </authorList>
    </citation>
    <scope>NUCLEOTIDE SEQUENCE</scope>
    <source>
        <strain evidence="9">JCM 5069</strain>
    </source>
</reference>
<protein>
    <submittedName>
        <fullName evidence="9">Oxidoreductase</fullName>
    </submittedName>
</protein>
<dbReference type="Pfam" id="PF14691">
    <property type="entry name" value="Fer4_20"/>
    <property type="match status" value="1"/>
</dbReference>
<evidence type="ECO:0000256" key="7">
    <source>
        <dbReference type="ARBA" id="ARBA00029440"/>
    </source>
</evidence>
<accession>A0A919FWX5</accession>